<feature type="compositionally biased region" description="Polar residues" evidence="1">
    <location>
        <begin position="315"/>
        <end position="325"/>
    </location>
</feature>
<keyword evidence="4" id="KW-1185">Reference proteome</keyword>
<feature type="compositionally biased region" description="Pro residues" evidence="1">
    <location>
        <begin position="368"/>
        <end position="380"/>
    </location>
</feature>
<evidence type="ECO:0000313" key="3">
    <source>
        <dbReference type="EMBL" id="QDV54959.1"/>
    </source>
</evidence>
<organism evidence="3 4">
    <name type="scientific">Rosistilla oblonga</name>
    <dbReference type="NCBI Taxonomy" id="2527990"/>
    <lineage>
        <taxon>Bacteria</taxon>
        <taxon>Pseudomonadati</taxon>
        <taxon>Planctomycetota</taxon>
        <taxon>Planctomycetia</taxon>
        <taxon>Pirellulales</taxon>
        <taxon>Pirellulaceae</taxon>
        <taxon>Rosistilla</taxon>
    </lineage>
</organism>
<feature type="compositionally biased region" description="Low complexity" evidence="1">
    <location>
        <begin position="299"/>
        <end position="314"/>
    </location>
</feature>
<keyword evidence="2" id="KW-0812">Transmembrane</keyword>
<protein>
    <submittedName>
        <fullName evidence="3">Uncharacterized protein</fullName>
    </submittedName>
</protein>
<reference evidence="3 4" key="1">
    <citation type="submission" date="2019-02" db="EMBL/GenBank/DDBJ databases">
        <title>Deep-cultivation of Planctomycetes and their phenomic and genomic characterization uncovers novel biology.</title>
        <authorList>
            <person name="Wiegand S."/>
            <person name="Jogler M."/>
            <person name="Boedeker C."/>
            <person name="Pinto D."/>
            <person name="Vollmers J."/>
            <person name="Rivas-Marin E."/>
            <person name="Kohn T."/>
            <person name="Peeters S.H."/>
            <person name="Heuer A."/>
            <person name="Rast P."/>
            <person name="Oberbeckmann S."/>
            <person name="Bunk B."/>
            <person name="Jeske O."/>
            <person name="Meyerdierks A."/>
            <person name="Storesund J.E."/>
            <person name="Kallscheuer N."/>
            <person name="Luecker S."/>
            <person name="Lage O.M."/>
            <person name="Pohl T."/>
            <person name="Merkel B.J."/>
            <person name="Hornburger P."/>
            <person name="Mueller R.-W."/>
            <person name="Bruemmer F."/>
            <person name="Labrenz M."/>
            <person name="Spormann A.M."/>
            <person name="Op den Camp H."/>
            <person name="Overmann J."/>
            <person name="Amann R."/>
            <person name="Jetten M.S.M."/>
            <person name="Mascher T."/>
            <person name="Medema M.H."/>
            <person name="Devos D.P."/>
            <person name="Kaster A.-K."/>
            <person name="Ovreas L."/>
            <person name="Rohde M."/>
            <person name="Galperin M.Y."/>
            <person name="Jogler C."/>
        </authorList>
    </citation>
    <scope>NUCLEOTIDE SEQUENCE [LARGE SCALE GENOMIC DNA]</scope>
    <source>
        <strain evidence="3 4">Mal33</strain>
    </source>
</reference>
<gene>
    <name evidence="3" type="ORF">Mal33_09250</name>
</gene>
<evidence type="ECO:0000256" key="1">
    <source>
        <dbReference type="SAM" id="MobiDB-lite"/>
    </source>
</evidence>
<feature type="compositionally biased region" description="Basic and acidic residues" evidence="1">
    <location>
        <begin position="222"/>
        <end position="234"/>
    </location>
</feature>
<feature type="compositionally biased region" description="Pro residues" evidence="1">
    <location>
        <begin position="58"/>
        <end position="73"/>
    </location>
</feature>
<keyword evidence="2" id="KW-0472">Membrane</keyword>
<dbReference type="RefSeq" id="WP_197453037.1">
    <property type="nucleotide sequence ID" value="NZ_CP036318.1"/>
</dbReference>
<feature type="region of interest" description="Disordered" evidence="1">
    <location>
        <begin position="162"/>
        <end position="530"/>
    </location>
</feature>
<sequence length="530" mass="56128">MSSTSNPPTVHRPRPSSRPTGGGLPTLFRIPNLNDRPQTSEPVDAAPLAAPSTDFAETPPPAPPVSEPAPAPEPVYQRIDASHTYGDLPELPPISEPADGTWMETVGSRLVLILLFLAVATVAIIATRDVPPESRAQYLADDSEPLRSSDPVHVADATALPTEPADSDHASIGLPSDPALPPEIHVVSPTIEPLAPPETNFEAEGETHLSSDQEAAETPDAEATHDHARDHAHDLPSLGEIEDEPETELPAFPIPNLALTGPQASAPADDTVESPQSGDSEAQAATEPTTDEPRVASRPAIDTPADTTADSTPSQSYQATSTPNTIADWRQFIPSDAGADNPTNIAMAQPTEGQTAAPGNQFNYPTDPVSPSPLNPPQYPPYMGEPAAAANQPPYAPQQAFDPQQQAAQQQTFAAHQQQMAQQRLMAAQQQFAQQQQQQQQMAAQQQQAQSQQPTQTYVPGQGYVGQSLPQAPYQPQQQSGYAPNYAAPQNNYGQPAGAGYPMQSPAAAGGYANPNQPPYAGQQPYVPSR</sequence>
<evidence type="ECO:0000256" key="2">
    <source>
        <dbReference type="SAM" id="Phobius"/>
    </source>
</evidence>
<keyword evidence="2" id="KW-1133">Transmembrane helix</keyword>
<feature type="compositionally biased region" description="Low complexity" evidence="1">
    <location>
        <begin position="386"/>
        <end position="457"/>
    </location>
</feature>
<dbReference type="Proteomes" id="UP000316770">
    <property type="component" value="Chromosome"/>
</dbReference>
<feature type="transmembrane region" description="Helical" evidence="2">
    <location>
        <begin position="110"/>
        <end position="127"/>
    </location>
</feature>
<accession>A0A518IPE4</accession>
<feature type="compositionally biased region" description="Polar residues" evidence="1">
    <location>
        <begin position="468"/>
        <end position="494"/>
    </location>
</feature>
<name>A0A518IPE4_9BACT</name>
<evidence type="ECO:0000313" key="4">
    <source>
        <dbReference type="Proteomes" id="UP000316770"/>
    </source>
</evidence>
<dbReference type="AlphaFoldDB" id="A0A518IPE4"/>
<proteinExistence type="predicted"/>
<dbReference type="EMBL" id="CP036318">
    <property type="protein sequence ID" value="QDV54959.1"/>
    <property type="molecule type" value="Genomic_DNA"/>
</dbReference>
<feature type="compositionally biased region" description="Polar residues" evidence="1">
    <location>
        <begin position="341"/>
        <end position="364"/>
    </location>
</feature>
<feature type="region of interest" description="Disordered" evidence="1">
    <location>
        <begin position="1"/>
        <end position="74"/>
    </location>
</feature>